<dbReference type="AlphaFoldDB" id="A0A9D5H9V1"/>
<dbReference type="InterPro" id="IPR005135">
    <property type="entry name" value="Endo/exonuclease/phosphatase"/>
</dbReference>
<dbReference type="PANTHER" id="PTHR33710:SF71">
    <property type="entry name" value="ENDONUCLEASE_EXONUCLEASE_PHOSPHATASE DOMAIN-CONTAINING PROTEIN"/>
    <property type="match status" value="1"/>
</dbReference>
<dbReference type="OrthoDB" id="682716at2759"/>
<evidence type="ECO:0000313" key="3">
    <source>
        <dbReference type="Proteomes" id="UP001085076"/>
    </source>
</evidence>
<dbReference type="GO" id="GO:0003824">
    <property type="term" value="F:catalytic activity"/>
    <property type="evidence" value="ECO:0007669"/>
    <property type="project" value="InterPro"/>
</dbReference>
<dbReference type="InterPro" id="IPR036691">
    <property type="entry name" value="Endo/exonu/phosph_ase_sf"/>
</dbReference>
<comment type="caution">
    <text evidence="2">The sequence shown here is derived from an EMBL/GenBank/DDBJ whole genome shotgun (WGS) entry which is preliminary data.</text>
</comment>
<dbReference type="EMBL" id="JAGGNH010000006">
    <property type="protein sequence ID" value="KAJ0968806.1"/>
    <property type="molecule type" value="Genomic_DNA"/>
</dbReference>
<gene>
    <name evidence="2" type="ORF">J5N97_021683</name>
</gene>
<keyword evidence="3" id="KW-1185">Reference proteome</keyword>
<protein>
    <recommendedName>
        <fullName evidence="1">Endonuclease/exonuclease/phosphatase domain-containing protein</fullName>
    </recommendedName>
</protein>
<organism evidence="2 3">
    <name type="scientific">Dioscorea zingiberensis</name>
    <dbReference type="NCBI Taxonomy" id="325984"/>
    <lineage>
        <taxon>Eukaryota</taxon>
        <taxon>Viridiplantae</taxon>
        <taxon>Streptophyta</taxon>
        <taxon>Embryophyta</taxon>
        <taxon>Tracheophyta</taxon>
        <taxon>Spermatophyta</taxon>
        <taxon>Magnoliopsida</taxon>
        <taxon>Liliopsida</taxon>
        <taxon>Dioscoreales</taxon>
        <taxon>Dioscoreaceae</taxon>
        <taxon>Dioscorea</taxon>
    </lineage>
</organism>
<feature type="domain" description="Endonuclease/exonuclease/phosphatase" evidence="1">
    <location>
        <begin position="9"/>
        <end position="106"/>
    </location>
</feature>
<dbReference type="Proteomes" id="UP001085076">
    <property type="component" value="Miscellaneous, Linkage group lg06"/>
</dbReference>
<dbReference type="SUPFAM" id="SSF56219">
    <property type="entry name" value="DNase I-like"/>
    <property type="match status" value="1"/>
</dbReference>
<reference evidence="2" key="2">
    <citation type="journal article" date="2022" name="Hortic Res">
        <title>The genome of Dioscorea zingiberensis sheds light on the biosynthesis, origin and evolution of the medicinally important diosgenin saponins.</title>
        <authorList>
            <person name="Li Y."/>
            <person name="Tan C."/>
            <person name="Li Z."/>
            <person name="Guo J."/>
            <person name="Li S."/>
            <person name="Chen X."/>
            <person name="Wang C."/>
            <person name="Dai X."/>
            <person name="Yang H."/>
            <person name="Song W."/>
            <person name="Hou L."/>
            <person name="Xu J."/>
            <person name="Tong Z."/>
            <person name="Xu A."/>
            <person name="Yuan X."/>
            <person name="Wang W."/>
            <person name="Yang Q."/>
            <person name="Chen L."/>
            <person name="Sun Z."/>
            <person name="Wang K."/>
            <person name="Pan B."/>
            <person name="Chen J."/>
            <person name="Bao Y."/>
            <person name="Liu F."/>
            <person name="Qi X."/>
            <person name="Gang D.R."/>
            <person name="Wen J."/>
            <person name="Li J."/>
        </authorList>
    </citation>
    <scope>NUCLEOTIDE SEQUENCE</scope>
    <source>
        <strain evidence="2">Dzin_1.0</strain>
    </source>
</reference>
<evidence type="ECO:0000259" key="1">
    <source>
        <dbReference type="Pfam" id="PF03372"/>
    </source>
</evidence>
<evidence type="ECO:0000313" key="2">
    <source>
        <dbReference type="EMBL" id="KAJ0968806.1"/>
    </source>
</evidence>
<accession>A0A9D5H9V1</accession>
<sequence>MDLQIFSSFELPWVILGDFNAILNCEEHRGGTFDNYRAKSKLFNEFINENQLFDLGFLGTPYTWCNNQLGLARRWARLDRVLANNEWFSKFNTYYNKHLPRTASDHSPLLLSAVHFSQHKHKVFRFDNYWFEYNTCHKHVGRAWTSRTSASPMQAVSHFIAKTKTYLCKWKSKDLTPFEENITKVEEEILQLEALESTLEYSDLTSIELRGLYNKHNSLLKQNTLKWAQRAKLLRIKHGDYNSTFFHKHARVRGHKNRVSALITDYGATLTDQISIGQAFSDFYTNLWTQSVISQLMNLS</sequence>
<dbReference type="PANTHER" id="PTHR33710">
    <property type="entry name" value="BNAC02G09200D PROTEIN"/>
    <property type="match status" value="1"/>
</dbReference>
<dbReference type="Pfam" id="PF03372">
    <property type="entry name" value="Exo_endo_phos"/>
    <property type="match status" value="1"/>
</dbReference>
<reference evidence="2" key="1">
    <citation type="submission" date="2021-03" db="EMBL/GenBank/DDBJ databases">
        <authorList>
            <person name="Li Z."/>
            <person name="Yang C."/>
        </authorList>
    </citation>
    <scope>NUCLEOTIDE SEQUENCE</scope>
    <source>
        <strain evidence="2">Dzin_1.0</strain>
        <tissue evidence="2">Leaf</tissue>
    </source>
</reference>
<name>A0A9D5H9V1_9LILI</name>
<dbReference type="Gene3D" id="3.60.10.10">
    <property type="entry name" value="Endonuclease/exonuclease/phosphatase"/>
    <property type="match status" value="1"/>
</dbReference>
<proteinExistence type="predicted"/>